<keyword evidence="1" id="KW-0690">Ribosome biogenesis</keyword>
<keyword evidence="3" id="KW-0378">Hydrolase</keyword>
<evidence type="ECO:0000313" key="7">
    <source>
        <dbReference type="EMBL" id="HIS93509.1"/>
    </source>
</evidence>
<evidence type="ECO:0000256" key="1">
    <source>
        <dbReference type="ARBA" id="ARBA00022517"/>
    </source>
</evidence>
<sequence length="109" mass="11735">MTNIALIRSEGVLVGFDARGHTGFADAGEDIVCAAVSALTQAAVIGMQEVLSLPVRMERDDRAGRLMAVVAPEHAPSARVLLETLRLSLSAICAQYPGFVRLTTREWRV</sequence>
<keyword evidence="2 7" id="KW-0645">Protease</keyword>
<evidence type="ECO:0000256" key="5">
    <source>
        <dbReference type="ARBA" id="ARBA00044503"/>
    </source>
</evidence>
<dbReference type="Proteomes" id="UP000824140">
    <property type="component" value="Unassembled WGS sequence"/>
</dbReference>
<organism evidence="7 8">
    <name type="scientific">Candidatus Alectryocaccomicrobium excrementavium</name>
    <dbReference type="NCBI Taxonomy" id="2840668"/>
    <lineage>
        <taxon>Bacteria</taxon>
        <taxon>Bacillati</taxon>
        <taxon>Bacillota</taxon>
        <taxon>Clostridia</taxon>
        <taxon>Candidatus Alectryocaccomicrobium</taxon>
    </lineage>
</organism>
<dbReference type="CDD" id="cd16332">
    <property type="entry name" value="Prp-like"/>
    <property type="match status" value="1"/>
</dbReference>
<protein>
    <recommendedName>
        <fullName evidence="6">Ribosomal processing cysteine protease Prp</fullName>
    </recommendedName>
</protein>
<dbReference type="EMBL" id="DVJN01000208">
    <property type="protein sequence ID" value="HIS93509.1"/>
    <property type="molecule type" value="Genomic_DNA"/>
</dbReference>
<accession>A0A9D1K6F9</accession>
<dbReference type="GO" id="GO:0006508">
    <property type="term" value="P:proteolysis"/>
    <property type="evidence" value="ECO:0007669"/>
    <property type="project" value="UniProtKB-KW"/>
</dbReference>
<dbReference type="GO" id="GO:0042254">
    <property type="term" value="P:ribosome biogenesis"/>
    <property type="evidence" value="ECO:0007669"/>
    <property type="project" value="UniProtKB-KW"/>
</dbReference>
<name>A0A9D1K6F9_9FIRM</name>
<dbReference type="InterPro" id="IPR007422">
    <property type="entry name" value="Peptidase_Prp"/>
</dbReference>
<proteinExistence type="inferred from homology"/>
<evidence type="ECO:0000256" key="3">
    <source>
        <dbReference type="ARBA" id="ARBA00022801"/>
    </source>
</evidence>
<comment type="caution">
    <text evidence="7">The sequence shown here is derived from an EMBL/GenBank/DDBJ whole genome shotgun (WGS) entry which is preliminary data.</text>
</comment>
<evidence type="ECO:0000256" key="4">
    <source>
        <dbReference type="ARBA" id="ARBA00022807"/>
    </source>
</evidence>
<dbReference type="Gene3D" id="3.30.70.1490">
    <property type="entry name" value="Cysteine protease Prp"/>
    <property type="match status" value="1"/>
</dbReference>
<dbReference type="InterPro" id="IPR036764">
    <property type="entry name" value="Peptidase_Prp_sf"/>
</dbReference>
<dbReference type="Pfam" id="PF04327">
    <property type="entry name" value="Peptidase_Prp"/>
    <property type="match status" value="1"/>
</dbReference>
<gene>
    <name evidence="7" type="ORF">IAA84_10870</name>
</gene>
<reference evidence="7" key="1">
    <citation type="submission" date="2020-10" db="EMBL/GenBank/DDBJ databases">
        <authorList>
            <person name="Gilroy R."/>
        </authorList>
    </citation>
    <scope>NUCLEOTIDE SEQUENCE</scope>
    <source>
        <strain evidence="7">13766</strain>
    </source>
</reference>
<dbReference type="SUPFAM" id="SSF118010">
    <property type="entry name" value="TM1457-like"/>
    <property type="match status" value="1"/>
</dbReference>
<dbReference type="AlphaFoldDB" id="A0A9D1K6F9"/>
<reference evidence="7" key="2">
    <citation type="journal article" date="2021" name="PeerJ">
        <title>Extensive microbial diversity within the chicken gut microbiome revealed by metagenomics and culture.</title>
        <authorList>
            <person name="Gilroy R."/>
            <person name="Ravi A."/>
            <person name="Getino M."/>
            <person name="Pursley I."/>
            <person name="Horton D.L."/>
            <person name="Alikhan N.F."/>
            <person name="Baker D."/>
            <person name="Gharbi K."/>
            <person name="Hall N."/>
            <person name="Watson M."/>
            <person name="Adriaenssens E.M."/>
            <person name="Foster-Nyarko E."/>
            <person name="Jarju S."/>
            <person name="Secka A."/>
            <person name="Antonio M."/>
            <person name="Oren A."/>
            <person name="Chaudhuri R.R."/>
            <person name="La Ragione R."/>
            <person name="Hildebrand F."/>
            <person name="Pallen M.J."/>
        </authorList>
    </citation>
    <scope>NUCLEOTIDE SEQUENCE</scope>
    <source>
        <strain evidence="7">13766</strain>
    </source>
</reference>
<keyword evidence="4" id="KW-0788">Thiol protease</keyword>
<dbReference type="GO" id="GO:0008234">
    <property type="term" value="F:cysteine-type peptidase activity"/>
    <property type="evidence" value="ECO:0007669"/>
    <property type="project" value="UniProtKB-KW"/>
</dbReference>
<evidence type="ECO:0000256" key="2">
    <source>
        <dbReference type="ARBA" id="ARBA00022670"/>
    </source>
</evidence>
<dbReference type="PANTHER" id="PTHR39178">
    <property type="entry name" value="HYPOTHETICAL RIBOSOME-ASSOCIATED PROTEIN"/>
    <property type="match status" value="1"/>
</dbReference>
<evidence type="ECO:0000313" key="8">
    <source>
        <dbReference type="Proteomes" id="UP000824140"/>
    </source>
</evidence>
<comment type="similarity">
    <text evidence="5">Belongs to the Prp family.</text>
</comment>
<evidence type="ECO:0000256" key="6">
    <source>
        <dbReference type="ARBA" id="ARBA00044538"/>
    </source>
</evidence>
<dbReference type="PANTHER" id="PTHR39178:SF1">
    <property type="entry name" value="RIBOSOMAL-PROCESSING CYSTEINE PROTEASE PRP"/>
    <property type="match status" value="1"/>
</dbReference>